<dbReference type="EMBL" id="JAIWYP010000008">
    <property type="protein sequence ID" value="KAH3786008.1"/>
    <property type="molecule type" value="Genomic_DNA"/>
</dbReference>
<name>A0A9D4EUJ3_DREPO</name>
<keyword evidence="1" id="KW-1133">Transmembrane helix</keyword>
<dbReference type="AlphaFoldDB" id="A0A9D4EUJ3"/>
<organism evidence="2 3">
    <name type="scientific">Dreissena polymorpha</name>
    <name type="common">Zebra mussel</name>
    <name type="synonym">Mytilus polymorpha</name>
    <dbReference type="NCBI Taxonomy" id="45954"/>
    <lineage>
        <taxon>Eukaryota</taxon>
        <taxon>Metazoa</taxon>
        <taxon>Spiralia</taxon>
        <taxon>Lophotrochozoa</taxon>
        <taxon>Mollusca</taxon>
        <taxon>Bivalvia</taxon>
        <taxon>Autobranchia</taxon>
        <taxon>Heteroconchia</taxon>
        <taxon>Euheterodonta</taxon>
        <taxon>Imparidentia</taxon>
        <taxon>Neoheterodontei</taxon>
        <taxon>Myida</taxon>
        <taxon>Dreissenoidea</taxon>
        <taxon>Dreissenidae</taxon>
        <taxon>Dreissena</taxon>
    </lineage>
</organism>
<keyword evidence="1" id="KW-0472">Membrane</keyword>
<gene>
    <name evidence="2" type="ORF">DPMN_164106</name>
</gene>
<dbReference type="Proteomes" id="UP000828390">
    <property type="component" value="Unassembled WGS sequence"/>
</dbReference>
<feature type="transmembrane region" description="Helical" evidence="1">
    <location>
        <begin position="6"/>
        <end position="24"/>
    </location>
</feature>
<reference evidence="2" key="2">
    <citation type="submission" date="2020-11" db="EMBL/GenBank/DDBJ databases">
        <authorList>
            <person name="McCartney M.A."/>
            <person name="Auch B."/>
            <person name="Kono T."/>
            <person name="Mallez S."/>
            <person name="Becker A."/>
            <person name="Gohl D.M."/>
            <person name="Silverstein K.A.T."/>
            <person name="Koren S."/>
            <person name="Bechman K.B."/>
            <person name="Herman A."/>
            <person name="Abrahante J.E."/>
            <person name="Garbe J."/>
        </authorList>
    </citation>
    <scope>NUCLEOTIDE SEQUENCE</scope>
    <source>
        <strain evidence="2">Duluth1</strain>
        <tissue evidence="2">Whole animal</tissue>
    </source>
</reference>
<sequence length="74" mass="8077">MKTASQQIHYAIAIGASVVVPFAFRTIPASLLKRSSVQAAGYSTATYAFTSTMICSSGSRRWTHAERGMEHLLR</sequence>
<accession>A0A9D4EUJ3</accession>
<keyword evidence="1" id="KW-0812">Transmembrane</keyword>
<evidence type="ECO:0000313" key="3">
    <source>
        <dbReference type="Proteomes" id="UP000828390"/>
    </source>
</evidence>
<evidence type="ECO:0000313" key="2">
    <source>
        <dbReference type="EMBL" id="KAH3786008.1"/>
    </source>
</evidence>
<protein>
    <submittedName>
        <fullName evidence="2">Uncharacterized protein</fullName>
    </submittedName>
</protein>
<comment type="caution">
    <text evidence="2">The sequence shown here is derived from an EMBL/GenBank/DDBJ whole genome shotgun (WGS) entry which is preliminary data.</text>
</comment>
<evidence type="ECO:0000256" key="1">
    <source>
        <dbReference type="SAM" id="Phobius"/>
    </source>
</evidence>
<proteinExistence type="predicted"/>
<reference evidence="2" key="1">
    <citation type="journal article" date="2019" name="bioRxiv">
        <title>The Genome of the Zebra Mussel, Dreissena polymorpha: A Resource for Invasive Species Research.</title>
        <authorList>
            <person name="McCartney M.A."/>
            <person name="Auch B."/>
            <person name="Kono T."/>
            <person name="Mallez S."/>
            <person name="Zhang Y."/>
            <person name="Obille A."/>
            <person name="Becker A."/>
            <person name="Abrahante J.E."/>
            <person name="Garbe J."/>
            <person name="Badalamenti J.P."/>
            <person name="Herman A."/>
            <person name="Mangelson H."/>
            <person name="Liachko I."/>
            <person name="Sullivan S."/>
            <person name="Sone E.D."/>
            <person name="Koren S."/>
            <person name="Silverstein K.A.T."/>
            <person name="Beckman K.B."/>
            <person name="Gohl D.M."/>
        </authorList>
    </citation>
    <scope>NUCLEOTIDE SEQUENCE</scope>
    <source>
        <strain evidence="2">Duluth1</strain>
        <tissue evidence="2">Whole animal</tissue>
    </source>
</reference>
<keyword evidence="3" id="KW-1185">Reference proteome</keyword>